<organism evidence="2 3">
    <name type="scientific">Bulleidia extructa W1219</name>
    <dbReference type="NCBI Taxonomy" id="679192"/>
    <lineage>
        <taxon>Bacteria</taxon>
        <taxon>Bacillati</taxon>
        <taxon>Bacillota</taxon>
        <taxon>Erysipelotrichia</taxon>
        <taxon>Erysipelotrichales</taxon>
        <taxon>Erysipelotrichaceae</taxon>
        <taxon>Bulleidia</taxon>
    </lineage>
</organism>
<dbReference type="InterPro" id="IPR007047">
    <property type="entry name" value="Flp_Fap"/>
</dbReference>
<evidence type="ECO:0000313" key="2">
    <source>
        <dbReference type="EMBL" id="EFC05368.1"/>
    </source>
</evidence>
<dbReference type="RefSeq" id="WP_006627378.1">
    <property type="nucleotide sequence ID" value="NZ_ADFR01000014.1"/>
</dbReference>
<protein>
    <submittedName>
        <fullName evidence="2">Flp/Fap pilin component</fullName>
    </submittedName>
</protein>
<keyword evidence="1" id="KW-0472">Membrane</keyword>
<sequence>MKNFMNWFTEEESGQGMVEYGLIIALIAVVLIVALQAMQGGIANTFQAITNALQRP</sequence>
<feature type="transmembrane region" description="Helical" evidence="1">
    <location>
        <begin position="20"/>
        <end position="38"/>
    </location>
</feature>
<gene>
    <name evidence="2" type="ORF">HMPREF9013_0302</name>
</gene>
<dbReference type="EMBL" id="ADFR01000014">
    <property type="protein sequence ID" value="EFC05368.1"/>
    <property type="molecule type" value="Genomic_DNA"/>
</dbReference>
<dbReference type="AlphaFoldDB" id="D2MPR5"/>
<dbReference type="Pfam" id="PF04964">
    <property type="entry name" value="Flp_Fap"/>
    <property type="match status" value="1"/>
</dbReference>
<dbReference type="STRING" id="679192.HMPREF9013_0302"/>
<comment type="caution">
    <text evidence="2">The sequence shown here is derived from an EMBL/GenBank/DDBJ whole genome shotgun (WGS) entry which is preliminary data.</text>
</comment>
<reference evidence="3" key="1">
    <citation type="submission" date="2009-12" db="EMBL/GenBank/DDBJ databases">
        <title>Sequence of Clostridiales genomosp. BVAB3 str. UPII9-5.</title>
        <authorList>
            <person name="Madupu R."/>
            <person name="Durkin A.S."/>
            <person name="Torralba M."/>
            <person name="Methe B."/>
            <person name="Sutton G.G."/>
            <person name="Strausberg R.L."/>
            <person name="Nelson K.E."/>
        </authorList>
    </citation>
    <scope>NUCLEOTIDE SEQUENCE [LARGE SCALE GENOMIC DNA]</scope>
    <source>
        <strain evidence="3">W1219</strain>
    </source>
</reference>
<name>D2MPR5_9FIRM</name>
<keyword evidence="3" id="KW-1185">Reference proteome</keyword>
<accession>D2MPR5</accession>
<evidence type="ECO:0000256" key="1">
    <source>
        <dbReference type="SAM" id="Phobius"/>
    </source>
</evidence>
<dbReference type="Proteomes" id="UP000005017">
    <property type="component" value="Unassembled WGS sequence"/>
</dbReference>
<proteinExistence type="predicted"/>
<keyword evidence="1" id="KW-1133">Transmembrane helix</keyword>
<dbReference type="eggNOG" id="COG3847">
    <property type="taxonomic scope" value="Bacteria"/>
</dbReference>
<evidence type="ECO:0000313" key="3">
    <source>
        <dbReference type="Proteomes" id="UP000005017"/>
    </source>
</evidence>
<keyword evidence="1" id="KW-0812">Transmembrane</keyword>